<gene>
    <name evidence="2" type="ORF">ACFSQW_09055</name>
</gene>
<evidence type="ECO:0000313" key="2">
    <source>
        <dbReference type="EMBL" id="MFD2554537.1"/>
    </source>
</evidence>
<dbReference type="Proteomes" id="UP001597440">
    <property type="component" value="Unassembled WGS sequence"/>
</dbReference>
<keyword evidence="1" id="KW-0732">Signal</keyword>
<evidence type="ECO:0008006" key="4">
    <source>
        <dbReference type="Google" id="ProtNLM"/>
    </source>
</evidence>
<evidence type="ECO:0000256" key="1">
    <source>
        <dbReference type="SAM" id="SignalP"/>
    </source>
</evidence>
<dbReference type="EMBL" id="JBHULD010000014">
    <property type="protein sequence ID" value="MFD2554537.1"/>
    <property type="molecule type" value="Genomic_DNA"/>
</dbReference>
<accession>A0ABW5L011</accession>
<comment type="caution">
    <text evidence="2">The sequence shown here is derived from an EMBL/GenBank/DDBJ whole genome shotgun (WGS) entry which is preliminary data.</text>
</comment>
<sequence>MNTIKIILSILFMTIGFSAVAQQKKGNKEVYELCLLLPQDIEQLDAFVQVLDYPVSKKVSLRPKQARQIITRLKGAQVSGSEVRRCSFDPMYAILINSKPYVIFNAIDCPRAMYLSGATPTKPVDLKDSNDIQSLIDKILR</sequence>
<feature type="chain" id="PRO_5045379907" description="DUF302 domain-containing protein" evidence="1">
    <location>
        <begin position="22"/>
        <end position="141"/>
    </location>
</feature>
<proteinExistence type="predicted"/>
<keyword evidence="3" id="KW-1185">Reference proteome</keyword>
<protein>
    <recommendedName>
        <fullName evidence="4">DUF302 domain-containing protein</fullName>
    </recommendedName>
</protein>
<organism evidence="2 3">
    <name type="scientific">Sphingobacterium tabacisoli</name>
    <dbReference type="NCBI Taxonomy" id="2044855"/>
    <lineage>
        <taxon>Bacteria</taxon>
        <taxon>Pseudomonadati</taxon>
        <taxon>Bacteroidota</taxon>
        <taxon>Sphingobacteriia</taxon>
        <taxon>Sphingobacteriales</taxon>
        <taxon>Sphingobacteriaceae</taxon>
        <taxon>Sphingobacterium</taxon>
    </lineage>
</organism>
<evidence type="ECO:0000313" key="3">
    <source>
        <dbReference type="Proteomes" id="UP001597440"/>
    </source>
</evidence>
<dbReference type="RefSeq" id="WP_210352946.1">
    <property type="nucleotide sequence ID" value="NZ_JAEQMU010000001.1"/>
</dbReference>
<name>A0ABW5L011_9SPHI</name>
<feature type="signal peptide" evidence="1">
    <location>
        <begin position="1"/>
        <end position="21"/>
    </location>
</feature>
<reference evidence="3" key="1">
    <citation type="journal article" date="2019" name="Int. J. Syst. Evol. Microbiol.">
        <title>The Global Catalogue of Microorganisms (GCM) 10K type strain sequencing project: providing services to taxonomists for standard genome sequencing and annotation.</title>
        <authorList>
            <consortium name="The Broad Institute Genomics Platform"/>
            <consortium name="The Broad Institute Genome Sequencing Center for Infectious Disease"/>
            <person name="Wu L."/>
            <person name="Ma J."/>
        </authorList>
    </citation>
    <scope>NUCLEOTIDE SEQUENCE [LARGE SCALE GENOMIC DNA]</scope>
    <source>
        <strain evidence="3">KCTC 52298</strain>
    </source>
</reference>